<accession>A0ACC7N5D8</accession>
<organism evidence="1 2">
    <name type="scientific">Pseudomonas neuropathica</name>
    <dbReference type="NCBI Taxonomy" id="2730425"/>
    <lineage>
        <taxon>Bacteria</taxon>
        <taxon>Pseudomonadati</taxon>
        <taxon>Pseudomonadota</taxon>
        <taxon>Gammaproteobacteria</taxon>
        <taxon>Pseudomonadales</taxon>
        <taxon>Pseudomonadaceae</taxon>
        <taxon>Pseudomonas</taxon>
    </lineage>
</organism>
<evidence type="ECO:0000313" key="1">
    <source>
        <dbReference type="EMBL" id="MFK9085087.1"/>
    </source>
</evidence>
<dbReference type="EMBL" id="JBJHQE010000140">
    <property type="protein sequence ID" value="MFK9085087.1"/>
    <property type="molecule type" value="Genomic_DNA"/>
</dbReference>
<protein>
    <submittedName>
        <fullName evidence="1">Sel1 repeat family protein</fullName>
    </submittedName>
</protein>
<reference evidence="1" key="1">
    <citation type="submission" date="2024-11" db="EMBL/GenBank/DDBJ databases">
        <authorList>
            <person name="Lucas J.A."/>
        </authorList>
    </citation>
    <scope>NUCLEOTIDE SEQUENCE</scope>
    <source>
        <strain evidence="1">Z 8.8</strain>
    </source>
</reference>
<gene>
    <name evidence="1" type="ORF">ACJEBM_31035</name>
</gene>
<keyword evidence="2" id="KW-1185">Reference proteome</keyword>
<evidence type="ECO:0000313" key="2">
    <source>
        <dbReference type="Proteomes" id="UP001622950"/>
    </source>
</evidence>
<comment type="caution">
    <text evidence="1">The sequence shown here is derived from an EMBL/GenBank/DDBJ whole genome shotgun (WGS) entry which is preliminary data.</text>
</comment>
<feature type="non-terminal residue" evidence="1">
    <location>
        <position position="269"/>
    </location>
</feature>
<proteinExistence type="predicted"/>
<name>A0ACC7N5D8_9PSED</name>
<sequence>MRLVLLLLCLLLAACDSRSAFTYMKKNPHVNPLADIKANFAFACAHEKIPPPSAETDVLFQYARWLQKNNQLKQDKSVDVEIERLYRIAAENGHYKANINLQNGAMRQHFKLHGHEHLRLSQQLIEASVATGYYFVGIFLQQGSAGLKQDSEMALRYYRKAADQGSAQAQAYVGDKLAPSDIAPDVARQMRRCAAEQGNGDAAVMLSMYLRDEGKYTDAIEILQTGVAGGNESAAGRLKNAFRGHSSTNTMYYLGQQEDPERSERYEKI</sequence>
<dbReference type="Proteomes" id="UP001622950">
    <property type="component" value="Unassembled WGS sequence"/>
</dbReference>